<keyword evidence="1" id="KW-1133">Transmembrane helix</keyword>
<dbReference type="Proteomes" id="UP000192491">
    <property type="component" value="Unassembled WGS sequence"/>
</dbReference>
<feature type="transmembrane region" description="Helical" evidence="1">
    <location>
        <begin position="98"/>
        <end position="117"/>
    </location>
</feature>
<keyword evidence="1" id="KW-0472">Membrane</keyword>
<gene>
    <name evidence="2" type="ORF">BWK73_28035</name>
</gene>
<evidence type="ECO:0000256" key="1">
    <source>
        <dbReference type="SAM" id="Phobius"/>
    </source>
</evidence>
<organism evidence="2 3">
    <name type="scientific">Thiothrix lacustris</name>
    <dbReference type="NCBI Taxonomy" id="525917"/>
    <lineage>
        <taxon>Bacteria</taxon>
        <taxon>Pseudomonadati</taxon>
        <taxon>Pseudomonadota</taxon>
        <taxon>Gammaproteobacteria</taxon>
        <taxon>Thiotrichales</taxon>
        <taxon>Thiotrichaceae</taxon>
        <taxon>Thiothrix</taxon>
    </lineage>
</organism>
<keyword evidence="1" id="KW-0812">Transmembrane</keyword>
<name>A0A1Y1QJR0_9GAMM</name>
<evidence type="ECO:0000313" key="3">
    <source>
        <dbReference type="Proteomes" id="UP000192491"/>
    </source>
</evidence>
<sequence>MQTSVTALQQANIPLYSLGIGTEDGEAIPLPGGKWLEHDGQAVRSRLDSALLQTLTAQTGGKFSSVKDDASDWETLFTHGIAQAFPAQAEDGQQWQELYVWVLLLGMLCVWLAMRGINEK</sequence>
<evidence type="ECO:0000313" key="2">
    <source>
        <dbReference type="EMBL" id="OQX07417.1"/>
    </source>
</evidence>
<accession>A0A1Y1QJR0</accession>
<reference evidence="2 3" key="1">
    <citation type="submission" date="2017-01" db="EMBL/GenBank/DDBJ databases">
        <title>Novel large sulfur bacteria in the metagenomes of groundwater-fed chemosynthetic microbial mats in the Lake Huron basin.</title>
        <authorList>
            <person name="Sharrar A.M."/>
            <person name="Flood B.E."/>
            <person name="Bailey J.V."/>
            <person name="Jones D.S."/>
            <person name="Biddanda B."/>
            <person name="Ruberg S.A."/>
            <person name="Marcus D.N."/>
            <person name="Dick G.J."/>
        </authorList>
    </citation>
    <scope>NUCLEOTIDE SEQUENCE [LARGE SCALE GENOMIC DNA]</scope>
    <source>
        <strain evidence="2">A8</strain>
    </source>
</reference>
<dbReference type="InterPro" id="IPR036465">
    <property type="entry name" value="vWFA_dom_sf"/>
</dbReference>
<dbReference type="AlphaFoldDB" id="A0A1Y1QJR0"/>
<dbReference type="Gene3D" id="3.40.50.410">
    <property type="entry name" value="von Willebrand factor, type A domain"/>
    <property type="match status" value="1"/>
</dbReference>
<comment type="caution">
    <text evidence="2">The sequence shown here is derived from an EMBL/GenBank/DDBJ whole genome shotgun (WGS) entry which is preliminary data.</text>
</comment>
<proteinExistence type="predicted"/>
<dbReference type="EMBL" id="MTEJ01000209">
    <property type="protein sequence ID" value="OQX07417.1"/>
    <property type="molecule type" value="Genomic_DNA"/>
</dbReference>
<protein>
    <submittedName>
        <fullName evidence="2">Uncharacterized protein</fullName>
    </submittedName>
</protein>